<dbReference type="InterPro" id="IPR018499">
    <property type="entry name" value="Tetraspanin/Peripherin"/>
</dbReference>
<dbReference type="Gene3D" id="1.10.1450.10">
    <property type="entry name" value="Tetraspanin"/>
    <property type="match status" value="1"/>
</dbReference>
<feature type="region of interest" description="Disordered" evidence="5">
    <location>
        <begin position="300"/>
        <end position="323"/>
    </location>
</feature>
<reference evidence="7 8" key="1">
    <citation type="submission" date="2018-03" db="EMBL/GenBank/DDBJ databases">
        <title>Finding Nemo's genes: A chromosome-scale reference assembly of the genome of the orange clownfish Amphiprion percula.</title>
        <authorList>
            <person name="Lehmann R."/>
        </authorList>
    </citation>
    <scope>NUCLEOTIDE SEQUENCE</scope>
</reference>
<dbReference type="STRING" id="161767.ENSAPEP00000030353"/>
<dbReference type="Pfam" id="PF00335">
    <property type="entry name" value="Tetraspanin"/>
    <property type="match status" value="1"/>
</dbReference>
<dbReference type="OMA" id="CENKINI"/>
<dbReference type="PANTHER" id="PTHR19282">
    <property type="entry name" value="TETRASPANIN"/>
    <property type="match status" value="1"/>
</dbReference>
<evidence type="ECO:0000256" key="6">
    <source>
        <dbReference type="SAM" id="Phobius"/>
    </source>
</evidence>
<dbReference type="PROSITE" id="PS51257">
    <property type="entry name" value="PROKAR_LIPOPROTEIN"/>
    <property type="match status" value="1"/>
</dbReference>
<organism evidence="7 8">
    <name type="scientific">Amphiprion percula</name>
    <name type="common">Orange clownfish</name>
    <name type="synonym">Lutjanus percula</name>
    <dbReference type="NCBI Taxonomy" id="161767"/>
    <lineage>
        <taxon>Eukaryota</taxon>
        <taxon>Metazoa</taxon>
        <taxon>Chordata</taxon>
        <taxon>Craniata</taxon>
        <taxon>Vertebrata</taxon>
        <taxon>Euteleostomi</taxon>
        <taxon>Actinopterygii</taxon>
        <taxon>Neopterygii</taxon>
        <taxon>Teleostei</taxon>
        <taxon>Neoteleostei</taxon>
        <taxon>Acanthomorphata</taxon>
        <taxon>Ovalentaria</taxon>
        <taxon>Pomacentridae</taxon>
        <taxon>Amphiprion</taxon>
    </lineage>
</organism>
<feature type="transmembrane region" description="Helical" evidence="6">
    <location>
        <begin position="12"/>
        <end position="37"/>
    </location>
</feature>
<evidence type="ECO:0000256" key="5">
    <source>
        <dbReference type="SAM" id="MobiDB-lite"/>
    </source>
</evidence>
<name>A0A3P8U4X2_AMPPE</name>
<keyword evidence="3 6" id="KW-1133">Transmembrane helix</keyword>
<reference evidence="7" key="2">
    <citation type="submission" date="2025-08" db="UniProtKB">
        <authorList>
            <consortium name="Ensembl"/>
        </authorList>
    </citation>
    <scope>IDENTIFICATION</scope>
</reference>
<feature type="transmembrane region" description="Helical" evidence="6">
    <location>
        <begin position="224"/>
        <end position="249"/>
    </location>
</feature>
<protein>
    <submittedName>
        <fullName evidence="7">Uncharacterized protein</fullName>
    </submittedName>
</protein>
<sequence length="323" mass="35669">MKLEVQIELLKFCCAVFNILFLVLGLIVAGCGVWILFDSGSFLNILSSEELRVVAAGLLLIGGVVVAVSVIGCVGANNQNRLLLLVYIGFLIVLVLGQMFVTLLLILNREKIEQSLTTAVDQVIFEYGNSSNHVDTLLDNVQHYGNCCGMRGSSDWLKNSYIQSLNLSSPDVLPCSCFISYPAGFSSPWCSELLNFTEPLFGRGNGTFSEGCSQKLTDWLQENAVTIIVIDFSLILIQILQFAVVVHLYRAFGKKSALKRSSLLVDYTPNDDVDYGEENYAYVEPDGGYVDINNANVVGPNHPAYHPDDQNPYQAYSEPAYRY</sequence>
<proteinExistence type="predicted"/>
<keyword evidence="8" id="KW-1185">Reference proteome</keyword>
<feature type="transmembrane region" description="Helical" evidence="6">
    <location>
        <begin position="82"/>
        <end position="107"/>
    </location>
</feature>
<evidence type="ECO:0000313" key="7">
    <source>
        <dbReference type="Ensembl" id="ENSAPEP00000030353.1"/>
    </source>
</evidence>
<dbReference type="SUPFAM" id="SSF48652">
    <property type="entry name" value="Tetraspanin"/>
    <property type="match status" value="1"/>
</dbReference>
<keyword evidence="2 6" id="KW-0812">Transmembrane</keyword>
<comment type="subcellular location">
    <subcellularLocation>
        <location evidence="1">Membrane</location>
        <topology evidence="1">Multi-pass membrane protein</topology>
    </subcellularLocation>
</comment>
<keyword evidence="4 6" id="KW-0472">Membrane</keyword>
<evidence type="ECO:0000256" key="1">
    <source>
        <dbReference type="ARBA" id="ARBA00004141"/>
    </source>
</evidence>
<feature type="transmembrane region" description="Helical" evidence="6">
    <location>
        <begin position="53"/>
        <end position="75"/>
    </location>
</feature>
<dbReference type="PRINTS" id="PR00259">
    <property type="entry name" value="TMFOUR"/>
</dbReference>
<dbReference type="Proteomes" id="UP000265080">
    <property type="component" value="Chromosome 7"/>
</dbReference>
<evidence type="ECO:0000313" key="8">
    <source>
        <dbReference type="Proteomes" id="UP000265080"/>
    </source>
</evidence>
<dbReference type="GO" id="GO:0005886">
    <property type="term" value="C:plasma membrane"/>
    <property type="evidence" value="ECO:0007669"/>
    <property type="project" value="TreeGrafter"/>
</dbReference>
<accession>A0A3P8U4X2</accession>
<evidence type="ECO:0000256" key="3">
    <source>
        <dbReference type="ARBA" id="ARBA00022989"/>
    </source>
</evidence>
<evidence type="ECO:0000256" key="2">
    <source>
        <dbReference type="ARBA" id="ARBA00022692"/>
    </source>
</evidence>
<dbReference type="GeneTree" id="ENSGT00940000167105"/>
<dbReference type="AlphaFoldDB" id="A0A3P8U4X2"/>
<dbReference type="InterPro" id="IPR008952">
    <property type="entry name" value="Tetraspanin_EC2_sf"/>
</dbReference>
<dbReference type="Ensembl" id="ENSAPET00000031165.1">
    <property type="protein sequence ID" value="ENSAPEP00000030353.1"/>
    <property type="gene ID" value="ENSAPEG00000021576.1"/>
</dbReference>
<dbReference type="PANTHER" id="PTHR19282:SF159">
    <property type="entry name" value="TETRASPANIN-15"/>
    <property type="match status" value="1"/>
</dbReference>
<evidence type="ECO:0000256" key="4">
    <source>
        <dbReference type="ARBA" id="ARBA00023136"/>
    </source>
</evidence>
<reference evidence="7" key="3">
    <citation type="submission" date="2025-09" db="UniProtKB">
        <authorList>
            <consortium name="Ensembl"/>
        </authorList>
    </citation>
    <scope>IDENTIFICATION</scope>
</reference>